<name>A0A2K2DRS2_BRADI</name>
<feature type="region of interest" description="Disordered" evidence="1">
    <location>
        <begin position="194"/>
        <end position="213"/>
    </location>
</feature>
<dbReference type="InterPro" id="IPR001810">
    <property type="entry name" value="F-box_dom"/>
</dbReference>
<dbReference type="ExpressionAtlas" id="A0A2K2DRS2">
    <property type="expression patterns" value="baseline"/>
</dbReference>
<feature type="region of interest" description="Disordered" evidence="1">
    <location>
        <begin position="79"/>
        <end position="101"/>
    </location>
</feature>
<evidence type="ECO:0000313" key="5">
    <source>
        <dbReference type="Proteomes" id="UP000008810"/>
    </source>
</evidence>
<evidence type="ECO:0000256" key="1">
    <source>
        <dbReference type="SAM" id="MobiDB-lite"/>
    </source>
</evidence>
<dbReference type="PANTHER" id="PTHR34591:SF53">
    <property type="entry name" value="F-BOX DOMAIN-CONTAINING PROTEIN"/>
    <property type="match status" value="1"/>
</dbReference>
<dbReference type="Gene3D" id="1.20.1280.50">
    <property type="match status" value="1"/>
</dbReference>
<sequence>MEAAHGDSGIGLLPYDLFAEILRLLRSRDLAGSRRVCRAWRAAVDGTALLPARLHRFFPPRAFPGVFVCRRDAASSFFAAPPSSRSSRGGGNNNGDGGGDDGSEPAVFRYPLFHYGWSTVTDNCNGLLLLGEDQDDIFLDEGRCVCNPGTGRCARLPPVPRSSDQCDGIFLAFDPAVSRHHEVFLLPQSTTQLRPEKEITARPPVDQTEQEEMWTEISSEQLHSFNLFEEENQQSEAEEEERPSSTIGGATATEDPQQLSAEDDEVLSLTNLFEEEGQVQQLEEQPQPQEPQPQVEEPKEDEVLSVMVFSSRTNQWEGRDFLHGRCAPGLQLCEVVIASRLRRVYGEIWLSAEYWRGSLYVHCRNNILMILRTSLQTYDMIQLPWSKALPRGCVPGLPTRSVLASYNQGVHYVALDVHDRDKFQLQVWTLDEPAAADDEGQAARVDADAQG</sequence>
<dbReference type="EnsemblPlants" id="PNT76987">
    <property type="protein sequence ID" value="PNT76987"/>
    <property type="gene ID" value="BRADI_1g56626v3"/>
</dbReference>
<evidence type="ECO:0000313" key="4">
    <source>
        <dbReference type="EnsemblPlants" id="PNT76987"/>
    </source>
</evidence>
<dbReference type="InParanoid" id="A0A2K2DRS2"/>
<feature type="compositionally biased region" description="Acidic residues" evidence="1">
    <location>
        <begin position="230"/>
        <end position="241"/>
    </location>
</feature>
<reference evidence="3 4" key="1">
    <citation type="journal article" date="2010" name="Nature">
        <title>Genome sequencing and analysis of the model grass Brachypodium distachyon.</title>
        <authorList>
            <consortium name="International Brachypodium Initiative"/>
        </authorList>
    </citation>
    <scope>NUCLEOTIDE SEQUENCE [LARGE SCALE GENOMIC DNA]</scope>
    <source>
        <strain evidence="3 4">Bd21</strain>
    </source>
</reference>
<evidence type="ECO:0000259" key="2">
    <source>
        <dbReference type="PROSITE" id="PS50181"/>
    </source>
</evidence>
<dbReference type="SMART" id="SM00256">
    <property type="entry name" value="FBOX"/>
    <property type="match status" value="1"/>
</dbReference>
<evidence type="ECO:0000313" key="3">
    <source>
        <dbReference type="EMBL" id="PNT76987.1"/>
    </source>
</evidence>
<dbReference type="AlphaFoldDB" id="A0A2K2DRS2"/>
<accession>A0A2K2DRS2</accession>
<feature type="compositionally biased region" description="Polar residues" evidence="1">
    <location>
        <begin position="244"/>
        <end position="260"/>
    </location>
</feature>
<reference evidence="4" key="3">
    <citation type="submission" date="2018-08" db="UniProtKB">
        <authorList>
            <consortium name="EnsemblPlants"/>
        </authorList>
    </citation>
    <scope>IDENTIFICATION</scope>
    <source>
        <strain evidence="4">cv. Bd21</strain>
    </source>
</reference>
<feature type="domain" description="F-box" evidence="2">
    <location>
        <begin position="7"/>
        <end position="54"/>
    </location>
</feature>
<feature type="compositionally biased region" description="Low complexity" evidence="1">
    <location>
        <begin position="278"/>
        <end position="295"/>
    </location>
</feature>
<dbReference type="PANTHER" id="PTHR34591">
    <property type="entry name" value="OS03G0653100 PROTEIN-RELATED"/>
    <property type="match status" value="1"/>
</dbReference>
<gene>
    <name evidence="3" type="ORF">BRADI_1g56626v3</name>
</gene>
<feature type="region of interest" description="Disordered" evidence="1">
    <location>
        <begin position="230"/>
        <end position="260"/>
    </location>
</feature>
<feature type="compositionally biased region" description="Gly residues" evidence="1">
    <location>
        <begin position="88"/>
        <end position="97"/>
    </location>
</feature>
<feature type="region of interest" description="Disordered" evidence="1">
    <location>
        <begin position="277"/>
        <end position="300"/>
    </location>
</feature>
<reference evidence="3" key="2">
    <citation type="submission" date="2017-06" db="EMBL/GenBank/DDBJ databases">
        <title>WGS assembly of Brachypodium distachyon.</title>
        <authorList>
            <consortium name="The International Brachypodium Initiative"/>
            <person name="Lucas S."/>
            <person name="Harmon-Smith M."/>
            <person name="Lail K."/>
            <person name="Tice H."/>
            <person name="Grimwood J."/>
            <person name="Bruce D."/>
            <person name="Barry K."/>
            <person name="Shu S."/>
            <person name="Lindquist E."/>
            <person name="Wang M."/>
            <person name="Pitluck S."/>
            <person name="Vogel J.P."/>
            <person name="Garvin D.F."/>
            <person name="Mockler T.C."/>
            <person name="Schmutz J."/>
            <person name="Rokhsar D."/>
            <person name="Bevan M.W."/>
        </authorList>
    </citation>
    <scope>NUCLEOTIDE SEQUENCE</scope>
    <source>
        <strain evidence="3">Bd21</strain>
    </source>
</reference>
<dbReference type="SUPFAM" id="SSF81383">
    <property type="entry name" value="F-box domain"/>
    <property type="match status" value="1"/>
</dbReference>
<dbReference type="EMBL" id="CM000880">
    <property type="protein sequence ID" value="PNT76987.1"/>
    <property type="molecule type" value="Genomic_DNA"/>
</dbReference>
<dbReference type="Gramene" id="PNT76987">
    <property type="protein sequence ID" value="PNT76987"/>
    <property type="gene ID" value="BRADI_1g56626v3"/>
</dbReference>
<dbReference type="Pfam" id="PF12937">
    <property type="entry name" value="F-box-like"/>
    <property type="match status" value="1"/>
</dbReference>
<dbReference type="PROSITE" id="PS50181">
    <property type="entry name" value="FBOX"/>
    <property type="match status" value="1"/>
</dbReference>
<proteinExistence type="predicted"/>
<organism evidence="3">
    <name type="scientific">Brachypodium distachyon</name>
    <name type="common">Purple false brome</name>
    <name type="synonym">Trachynia distachya</name>
    <dbReference type="NCBI Taxonomy" id="15368"/>
    <lineage>
        <taxon>Eukaryota</taxon>
        <taxon>Viridiplantae</taxon>
        <taxon>Streptophyta</taxon>
        <taxon>Embryophyta</taxon>
        <taxon>Tracheophyta</taxon>
        <taxon>Spermatophyta</taxon>
        <taxon>Magnoliopsida</taxon>
        <taxon>Liliopsida</taxon>
        <taxon>Poales</taxon>
        <taxon>Poaceae</taxon>
        <taxon>BOP clade</taxon>
        <taxon>Pooideae</taxon>
        <taxon>Stipodae</taxon>
        <taxon>Brachypodieae</taxon>
        <taxon>Brachypodium</taxon>
    </lineage>
</organism>
<protein>
    <recommendedName>
        <fullName evidence="2">F-box domain-containing protein</fullName>
    </recommendedName>
</protein>
<dbReference type="InterPro" id="IPR036047">
    <property type="entry name" value="F-box-like_dom_sf"/>
</dbReference>
<keyword evidence="5" id="KW-1185">Reference proteome</keyword>
<dbReference type="Proteomes" id="UP000008810">
    <property type="component" value="Chromosome 1"/>
</dbReference>